<comment type="function">
    <text evidence="15">Bifunctional inositol kinase that acts in concert with the IP6K kinases to synthesize the diphosphate group-containing inositol pyrophosphates diphosphoinositol pentakisphosphate, PP-InsP5, and bis-diphosphoinositol tetrakisphosphate, (PP)2-InsP4. PP-InsP5 and (PP)2-InsP4, also respectively called InsP7 and InsP8, may regulate a variety of cellular processes, including apoptosis, vesicle trafficking, cytoskeletal dynamics, and exocytosis. Phosphorylates inositol hexakisphosphate (InsP6).</text>
</comment>
<dbReference type="Gene3D" id="3.30.470.20">
    <property type="entry name" value="ATP-grasp fold, B domain"/>
    <property type="match status" value="1"/>
</dbReference>
<dbReference type="InterPro" id="IPR000560">
    <property type="entry name" value="His_Pase_clade-2"/>
</dbReference>
<keyword evidence="7 15" id="KW-0808">Transferase</keyword>
<dbReference type="GO" id="GO:0005886">
    <property type="term" value="C:plasma membrane"/>
    <property type="evidence" value="ECO:0007669"/>
    <property type="project" value="UniProtKB-SubCell"/>
</dbReference>
<evidence type="ECO:0000256" key="15">
    <source>
        <dbReference type="RuleBase" id="RU365032"/>
    </source>
</evidence>
<accession>A0A8D2ZVS6</accession>
<reference evidence="18" key="2">
    <citation type="submission" date="2025-08" db="UniProtKB">
        <authorList>
            <consortium name="Ensembl"/>
        </authorList>
    </citation>
    <scope>IDENTIFICATION</scope>
</reference>
<dbReference type="Proteomes" id="UP000694558">
    <property type="component" value="Chromosome 5"/>
</dbReference>
<comment type="similarity">
    <text evidence="3 15">Belongs to the histidine acid phosphatase family. VIP1 subfamily.</text>
</comment>
<keyword evidence="10 15" id="KW-0067">ATP-binding</keyword>
<evidence type="ECO:0000259" key="17">
    <source>
        <dbReference type="Pfam" id="PF18086"/>
    </source>
</evidence>
<dbReference type="FunFam" id="3.40.50.1240:FF:000013">
    <property type="entry name" value="Inositol hexakisphosphate and diphosphoinositol-pentakisphosphate kinase"/>
    <property type="match status" value="1"/>
</dbReference>
<proteinExistence type="inferred from homology"/>
<evidence type="ECO:0000256" key="3">
    <source>
        <dbReference type="ARBA" id="ARBA00005609"/>
    </source>
</evidence>
<dbReference type="CDD" id="cd07061">
    <property type="entry name" value="HP_HAP_like"/>
    <property type="match status" value="1"/>
</dbReference>
<dbReference type="GO" id="GO:0005524">
    <property type="term" value="F:ATP binding"/>
    <property type="evidence" value="ECO:0007669"/>
    <property type="project" value="UniProtKB-KW"/>
</dbReference>
<dbReference type="GO" id="GO:0006020">
    <property type="term" value="P:inositol metabolic process"/>
    <property type="evidence" value="ECO:0007669"/>
    <property type="project" value="TreeGrafter"/>
</dbReference>
<dbReference type="GO" id="GO:0033857">
    <property type="term" value="F:5-diphosphoinositol pentakisphosphate 1-kinase activity"/>
    <property type="evidence" value="ECO:0007669"/>
    <property type="project" value="TreeGrafter"/>
</dbReference>
<dbReference type="Pfam" id="PF18086">
    <property type="entry name" value="PPIP5K2_N"/>
    <property type="match status" value="1"/>
</dbReference>
<evidence type="ECO:0000256" key="16">
    <source>
        <dbReference type="SAM" id="MobiDB-lite"/>
    </source>
</evidence>
<keyword evidence="11" id="KW-0472">Membrane</keyword>
<dbReference type="SUPFAM" id="SSF53254">
    <property type="entry name" value="Phosphoglycerate mutase-like"/>
    <property type="match status" value="1"/>
</dbReference>
<feature type="domain" description="VIP1 N-terminal" evidence="17">
    <location>
        <begin position="54"/>
        <end position="143"/>
    </location>
</feature>
<evidence type="ECO:0000256" key="1">
    <source>
        <dbReference type="ARBA" id="ARBA00004236"/>
    </source>
</evidence>
<feature type="compositionally biased region" description="Low complexity" evidence="16">
    <location>
        <begin position="1134"/>
        <end position="1156"/>
    </location>
</feature>
<evidence type="ECO:0000256" key="6">
    <source>
        <dbReference type="ARBA" id="ARBA00022553"/>
    </source>
</evidence>
<feature type="region of interest" description="Disordered" evidence="16">
    <location>
        <begin position="910"/>
        <end position="949"/>
    </location>
</feature>
<organism evidence="18 19">
    <name type="scientific">Scophthalmus maximus</name>
    <name type="common">Turbot</name>
    <name type="synonym">Psetta maxima</name>
    <dbReference type="NCBI Taxonomy" id="52904"/>
    <lineage>
        <taxon>Eukaryota</taxon>
        <taxon>Metazoa</taxon>
        <taxon>Chordata</taxon>
        <taxon>Craniata</taxon>
        <taxon>Vertebrata</taxon>
        <taxon>Euteleostomi</taxon>
        <taxon>Actinopterygii</taxon>
        <taxon>Neopterygii</taxon>
        <taxon>Teleostei</taxon>
        <taxon>Neoteleostei</taxon>
        <taxon>Acanthomorphata</taxon>
        <taxon>Carangaria</taxon>
        <taxon>Pleuronectiformes</taxon>
        <taxon>Pleuronectoidei</taxon>
        <taxon>Scophthalmidae</taxon>
        <taxon>Scophthalmus</taxon>
    </lineage>
</organism>
<comment type="function">
    <text evidence="14">Bifunctional inositol kinase that acts in concert with the IP6K kinases IP6K1, IP6K2 and IP6K3 to synthesize the diphosphate group-containing inositol pyrophosphates diphosphoinositol pentakisphosphate, PP-InsP5, and bis-diphosphoinositol tetrakisphosphate, (PP)2-InsP4. PP-InsP5 and (PP)2-InsP4, also respectively called InsP7 and InsP8, regulate a variety of cellular processes, including apoptosis, vesicle trafficking, cytoskeletal dynamics, exocytosis, insulin signaling and neutrophil activation. Phosphorylates inositol hexakisphosphate (InsP6) at position 1 to produce PP-InsP5 which is in turn phosphorylated by IP6Ks to produce (PP)2-InsP4. Alternatively, phosphorylates PP-InsP5 at position 1, produced by IP6Ks from InsP6, to produce (PP)2-InsP4. Activated when cells are exposed to hyperosmotic stress.</text>
</comment>
<dbReference type="PROSITE" id="PS00616">
    <property type="entry name" value="HIS_ACID_PHOSPHAT_1"/>
    <property type="match status" value="1"/>
</dbReference>
<evidence type="ECO:0000256" key="14">
    <source>
        <dbReference type="ARBA" id="ARBA00037056"/>
    </source>
</evidence>
<dbReference type="Gene3D" id="3.40.50.1240">
    <property type="entry name" value="Phosphoglycerate mutase-like"/>
    <property type="match status" value="1"/>
</dbReference>
<keyword evidence="9 15" id="KW-0418">Kinase</keyword>
<evidence type="ECO:0000256" key="11">
    <source>
        <dbReference type="ARBA" id="ARBA00023136"/>
    </source>
</evidence>
<dbReference type="SUPFAM" id="SSF56059">
    <property type="entry name" value="Glutathione synthetase ATP-binding domain-like"/>
    <property type="match status" value="1"/>
</dbReference>
<dbReference type="PANTHER" id="PTHR12750:SF11">
    <property type="entry name" value="INOSITOL HEXAKISPHOSPHATE AND DIPHOSPHOINOSITOL-PENTAKISPHOSPHATE KINASE 1"/>
    <property type="match status" value="1"/>
</dbReference>
<keyword evidence="6" id="KW-0597">Phosphoprotein</keyword>
<name>A0A8D2ZVS6_SCOMX</name>
<evidence type="ECO:0000256" key="7">
    <source>
        <dbReference type="ARBA" id="ARBA00022679"/>
    </source>
</evidence>
<protein>
    <recommendedName>
        <fullName evidence="15">Inositol hexakisphosphate and diphosphoinositol-pentakisphosphate kinase</fullName>
        <ecNumber evidence="15">2.7.4.24</ecNumber>
    </recommendedName>
</protein>
<dbReference type="Pfam" id="PF00328">
    <property type="entry name" value="His_Phos_2"/>
    <property type="match status" value="1"/>
</dbReference>
<evidence type="ECO:0000256" key="4">
    <source>
        <dbReference type="ARBA" id="ARBA00022475"/>
    </source>
</evidence>
<dbReference type="InterPro" id="IPR040557">
    <property type="entry name" value="VIP1_N"/>
</dbReference>
<dbReference type="Ensembl" id="ENSSMAT00000008508.2">
    <property type="protein sequence ID" value="ENSSMAP00000008405.2"/>
    <property type="gene ID" value="ENSSMAG00000004957.2"/>
</dbReference>
<dbReference type="PANTHER" id="PTHR12750">
    <property type="entry name" value="DIPHOSPHOINOSITOL PENTAKISPHOSPHATE KINASE"/>
    <property type="match status" value="1"/>
</dbReference>
<evidence type="ECO:0000256" key="2">
    <source>
        <dbReference type="ARBA" id="ARBA00004514"/>
    </source>
</evidence>
<evidence type="ECO:0000256" key="13">
    <source>
        <dbReference type="ARBA" id="ARBA00034629"/>
    </source>
</evidence>
<evidence type="ECO:0000313" key="18">
    <source>
        <dbReference type="Ensembl" id="ENSSMAP00000008405.2"/>
    </source>
</evidence>
<gene>
    <name evidence="18" type="primary">PPIP5K1</name>
</gene>
<evidence type="ECO:0000256" key="9">
    <source>
        <dbReference type="ARBA" id="ARBA00022777"/>
    </source>
</evidence>
<evidence type="ECO:0000256" key="8">
    <source>
        <dbReference type="ARBA" id="ARBA00022741"/>
    </source>
</evidence>
<dbReference type="GO" id="GO:0000828">
    <property type="term" value="F:inositol hexakisphosphate kinase activity"/>
    <property type="evidence" value="ECO:0007669"/>
    <property type="project" value="TreeGrafter"/>
</dbReference>
<dbReference type="InterPro" id="IPR029033">
    <property type="entry name" value="His_PPase_superfam"/>
</dbReference>
<keyword evidence="4" id="KW-1003">Cell membrane</keyword>
<sequence>MSEPDSPGESRRGAPRFFVGCEDDESEALEDSMRTDMELYEDDEDTDSPVEQQIVVGICCMMKKSKSKPMTQILERLCRFEYITVVIFPEDVILNEAVDKWPLCDCLISFHSKGFPLDKAVSYAKLRNPLLINDLNMQYYIQDRREVYRILQEEGIDLPRYAVLNRDPDKPEECNLVEGEDHVEVNGEIFQKPFVEKPVCAEDHNVYIYYPTSAGGGSQRLFRKIGSRSSVYSPESSVRKTGSYIYEEFMPTDGTDVKVYTVGPDYAHAEARKSPALDGKVERDSEGKEVRYPVMLSAMEKLVARKVCLAFQQTVCGFDLLRANGHSYVCDVNGFSFVKNSMKYYDDCAKILGNIVMRELAPQFQIPWSIPTEAEDIPIVPTTSGTMMELRCVIAIIRHGDRTPKQKMKMEVRNPMFFDLFEKYGGYKTGKLKLKKPKQLQEVLDITRQLLAELGQHNDCEIEEKKSKLEQLKTVLEMYGHFSGINRKVQLTYLPHGQPKTSSEEEDTRKEGPSLLLVLKWGGELTPAGRVQAEELGRAFRCMYPGGQGDYAGFPGCGLLRLHSTYRHDLKIYASDEGRVQMTAAAFAKGLLALEGELTPILVQMVKSANMNGLLDNDSDSLSSCQHRVKARLHEILQKDRDFIDEDYDRLAPTSSDSLVNSMKIIQNPVATCDRVYALIQSLTSQIRKRMEDPKSADLQLYHSETLELMLQRWSKLERDFRMKNGRYDISKIPDIYDCVKYDVIHNATLGLEDTLELFRLSRALADIVIPQEYGINRVEKLDIAYAYCLPLVRKIQLDLQRTHEDESVNKLHPLYSRGVMSPGRHVRTRLYFTSESHVHSLLSIFRYGGLLDEEKDQQWKRAMDYLSAVSELNYMTQIVIMLYEDNNKELTSEERFHVELHFSPGVKGVEEEENAPTGFGFRPASAENGQKQTDPGSMEDLSRDETDRAVPLSEPITIQRRSPLIRNHKTGSMEVLSETSSSKVGSYRLFSFCSRQSPEMKQSGLGSQCAGLFSTTVLGGSSSAPNLQDYARAHRKKYSSGSLSYKDGFDGCSMVPSIYPLETLHNSLSLKQVNEFLTGVCESAGDPHTRTTRALSAMFDTHNQPSVDSYIPQRVLTSSISLRSRSDRPPWYSSGPSSTVSSAGPSSPTTADTSPRFSFSDKISLTPQSSEETHASQNASAPPAPALPNPSEVPLTPNNSPEEEDDDDVVTGHQPDIRGHTQEVPEAAPYALDLPISDPGLRPACSALAELALSRMEGYCLPGSLPVLLELRESSSEAGSSSQTPQSPEGPDEFFDTQESMELWMDSPESLPSPETPLEVGATHPGEP</sequence>
<dbReference type="FunFam" id="3.30.470.20:FF:000003">
    <property type="entry name" value="Inositol hexakisphosphate and diphosphoinositol-pentakisphosphate kinase"/>
    <property type="match status" value="1"/>
</dbReference>
<comment type="catalytic activity">
    <reaction evidence="12">
        <text>5-diphospho-1D-myo-inositol 1,2,3,4,6-pentakisphosphate + ATP + H(+) = 1,5-bis(diphospho)-1D-myo-inositol 2,3,4,6-tetrakisphosphate + ADP</text>
        <dbReference type="Rhea" id="RHEA:10276"/>
        <dbReference type="ChEBI" id="CHEBI:15378"/>
        <dbReference type="ChEBI" id="CHEBI:30616"/>
        <dbReference type="ChEBI" id="CHEBI:58628"/>
        <dbReference type="ChEBI" id="CHEBI:77983"/>
        <dbReference type="ChEBI" id="CHEBI:456216"/>
        <dbReference type="EC" id="2.7.4.24"/>
    </reaction>
    <physiologicalReaction direction="left-to-right" evidence="12">
        <dbReference type="Rhea" id="RHEA:10277"/>
    </physiologicalReaction>
</comment>
<dbReference type="EC" id="2.7.4.24" evidence="15"/>
<dbReference type="InterPro" id="IPR037446">
    <property type="entry name" value="His_Pase_VIP1"/>
</dbReference>
<keyword evidence="8 15" id="KW-0547">Nucleotide-binding</keyword>
<feature type="region of interest" description="Disordered" evidence="16">
    <location>
        <begin position="1273"/>
        <end position="1329"/>
    </location>
</feature>
<reference evidence="18" key="1">
    <citation type="submission" date="2023-05" db="EMBL/GenBank/DDBJ databases">
        <title>High-quality long-read genome of Scophthalmus maximus.</title>
        <authorList>
            <person name="Lien S."/>
            <person name="Martinez P."/>
        </authorList>
    </citation>
    <scope>NUCLEOTIDE SEQUENCE [LARGE SCALE GENOMIC DNA]</scope>
</reference>
<dbReference type="FunFam" id="3.40.50.11950:FF:000001">
    <property type="entry name" value="Inositol hexakisphosphate and diphosphoinositol-pentakisphosphate kinase"/>
    <property type="match status" value="1"/>
</dbReference>
<feature type="compositionally biased region" description="Low complexity" evidence="16">
    <location>
        <begin position="1308"/>
        <end position="1320"/>
    </location>
</feature>
<feature type="region of interest" description="Disordered" evidence="16">
    <location>
        <begin position="1122"/>
        <end position="1227"/>
    </location>
</feature>
<dbReference type="FunFam" id="3.40.50.11950:FF:000003">
    <property type="entry name" value="Inositol hexakisphosphate and diphosphoinositol-pentakisphosphate kinase"/>
    <property type="match status" value="1"/>
</dbReference>
<evidence type="ECO:0000256" key="10">
    <source>
        <dbReference type="ARBA" id="ARBA00022840"/>
    </source>
</evidence>
<dbReference type="GO" id="GO:0032958">
    <property type="term" value="P:inositol phosphate biosynthetic process"/>
    <property type="evidence" value="ECO:0007669"/>
    <property type="project" value="TreeGrafter"/>
</dbReference>
<comment type="catalytic activity">
    <reaction evidence="13">
        <text>1D-myo-inositol hexakisphosphate + ATP = 1-diphospho-1D-myo-inositol 2,3,4,5,6-pentakisphosphate + ADP</text>
        <dbReference type="Rhea" id="RHEA:37459"/>
        <dbReference type="ChEBI" id="CHEBI:30616"/>
        <dbReference type="ChEBI" id="CHEBI:58130"/>
        <dbReference type="ChEBI" id="CHEBI:74946"/>
        <dbReference type="ChEBI" id="CHEBI:456216"/>
        <dbReference type="EC" id="2.7.4.24"/>
    </reaction>
    <physiologicalReaction direction="left-to-right" evidence="13">
        <dbReference type="Rhea" id="RHEA:37460"/>
    </physiologicalReaction>
</comment>
<comment type="subcellular location">
    <subcellularLocation>
        <location evidence="1">Cell membrane</location>
    </subcellularLocation>
    <subcellularLocation>
        <location evidence="2 15">Cytoplasm</location>
        <location evidence="2 15">Cytosol</location>
    </subcellularLocation>
</comment>
<dbReference type="GO" id="GO:0005829">
    <property type="term" value="C:cytosol"/>
    <property type="evidence" value="ECO:0007669"/>
    <property type="project" value="UniProtKB-SubCell"/>
</dbReference>
<evidence type="ECO:0000256" key="5">
    <source>
        <dbReference type="ARBA" id="ARBA00022490"/>
    </source>
</evidence>
<dbReference type="GeneTree" id="ENSGT00390000009048"/>
<feature type="compositionally biased region" description="Polar residues" evidence="16">
    <location>
        <begin position="1162"/>
        <end position="1171"/>
    </location>
</feature>
<evidence type="ECO:0000256" key="12">
    <source>
        <dbReference type="ARBA" id="ARBA00033696"/>
    </source>
</evidence>
<dbReference type="InterPro" id="IPR033379">
    <property type="entry name" value="Acid_Pase_AS"/>
</dbReference>
<keyword evidence="5 15" id="KW-0963">Cytoplasm</keyword>
<dbReference type="Gene3D" id="3.40.50.11950">
    <property type="match status" value="1"/>
</dbReference>
<evidence type="ECO:0000313" key="19">
    <source>
        <dbReference type="Proteomes" id="UP000694558"/>
    </source>
</evidence>